<accession>A0A6J6EWH3</accession>
<name>A0A6J6EWH3_9ZZZZ</name>
<proteinExistence type="predicted"/>
<reference evidence="1" key="1">
    <citation type="submission" date="2020-05" db="EMBL/GenBank/DDBJ databases">
        <authorList>
            <person name="Chiriac C."/>
            <person name="Salcher M."/>
            <person name="Ghai R."/>
            <person name="Kavagutti S V."/>
        </authorList>
    </citation>
    <scope>NUCLEOTIDE SEQUENCE</scope>
</reference>
<dbReference type="EMBL" id="CAEZTL010000170">
    <property type="protein sequence ID" value="CAB4579064.1"/>
    <property type="molecule type" value="Genomic_DNA"/>
</dbReference>
<sequence>MVAELTQLGVAVGPPLIGTFHESPPHPAGLPFAALALYAAQGRIAVVVSIQLKPYAVLFIGDCVVAATAPPA</sequence>
<organism evidence="1">
    <name type="scientific">freshwater metagenome</name>
    <dbReference type="NCBI Taxonomy" id="449393"/>
    <lineage>
        <taxon>unclassified sequences</taxon>
        <taxon>metagenomes</taxon>
        <taxon>ecological metagenomes</taxon>
    </lineage>
</organism>
<protein>
    <submittedName>
        <fullName evidence="1">Unannotated protein</fullName>
    </submittedName>
</protein>
<gene>
    <name evidence="1" type="ORF">UFOPK1683_01145</name>
</gene>
<dbReference type="AlphaFoldDB" id="A0A6J6EWH3"/>
<evidence type="ECO:0000313" key="1">
    <source>
        <dbReference type="EMBL" id="CAB4579064.1"/>
    </source>
</evidence>